<protein>
    <submittedName>
        <fullName evidence="3">ANGL5 protein</fullName>
    </submittedName>
</protein>
<dbReference type="PROSITE" id="PS00514">
    <property type="entry name" value="FIBRINOGEN_C_1"/>
    <property type="match status" value="1"/>
</dbReference>
<keyword evidence="1" id="KW-1015">Disulfide bond</keyword>
<comment type="caution">
    <text evidence="3">The sequence shown here is derived from an EMBL/GenBank/DDBJ whole genome shotgun (WGS) entry which is preliminary data.</text>
</comment>
<dbReference type="EMBL" id="VOAJ01002274">
    <property type="protein sequence ID" value="KAF0883160.1"/>
    <property type="molecule type" value="Genomic_DNA"/>
</dbReference>
<dbReference type="PROSITE" id="PS51406">
    <property type="entry name" value="FIBRINOGEN_C_2"/>
    <property type="match status" value="1"/>
</dbReference>
<dbReference type="PANTHER" id="PTHR19143">
    <property type="entry name" value="FIBRINOGEN/TENASCIN/ANGIOPOEITIN"/>
    <property type="match status" value="1"/>
</dbReference>
<evidence type="ECO:0000313" key="4">
    <source>
        <dbReference type="Proteomes" id="UP000475037"/>
    </source>
</evidence>
<keyword evidence="4" id="KW-1185">Reference proteome</keyword>
<gene>
    <name evidence="3" type="primary">Angptl5_1</name>
    <name evidence="3" type="ORF">FOF47_R00091</name>
</gene>
<dbReference type="GO" id="GO:0005615">
    <property type="term" value="C:extracellular space"/>
    <property type="evidence" value="ECO:0007669"/>
    <property type="project" value="TreeGrafter"/>
</dbReference>
<evidence type="ECO:0000256" key="1">
    <source>
        <dbReference type="ARBA" id="ARBA00023157"/>
    </source>
</evidence>
<dbReference type="InterPro" id="IPR020837">
    <property type="entry name" value="Fibrinogen_CS"/>
</dbReference>
<dbReference type="SUPFAM" id="SSF56496">
    <property type="entry name" value="Fibrinogen C-terminal domain-like"/>
    <property type="match status" value="1"/>
</dbReference>
<organism evidence="3 4">
    <name type="scientific">Crocuta crocuta</name>
    <name type="common">Spotted hyena</name>
    <dbReference type="NCBI Taxonomy" id="9678"/>
    <lineage>
        <taxon>Eukaryota</taxon>
        <taxon>Metazoa</taxon>
        <taxon>Chordata</taxon>
        <taxon>Craniata</taxon>
        <taxon>Vertebrata</taxon>
        <taxon>Euteleostomi</taxon>
        <taxon>Mammalia</taxon>
        <taxon>Eutheria</taxon>
        <taxon>Laurasiatheria</taxon>
        <taxon>Carnivora</taxon>
        <taxon>Feliformia</taxon>
        <taxon>Hyaenidae</taxon>
        <taxon>Crocuta</taxon>
    </lineage>
</organism>
<dbReference type="InterPro" id="IPR050373">
    <property type="entry name" value="Fibrinogen_C-term_domain"/>
</dbReference>
<dbReference type="InterPro" id="IPR014716">
    <property type="entry name" value="Fibrinogen_a/b/g_C_1"/>
</dbReference>
<sequence>QALCDMRDDGGWTVIQSRDWGRPRRLDFERCWQEYKQGFGDLRGDHWLGLEHISDLTSQPGLRSELVVDLGVDNHTLQGHYDNFHVDGEDLFYRLTLGLYSGNTGDAFRGSGGTDNQEGCGFSTLDRDHDRCSPCKDGTQTFTSCSHDRSGAGWWYSNCGQADLNGLWPGRGGAASGMRWAAGDHQPTLRSSVLRVRTT</sequence>
<dbReference type="Pfam" id="PF00147">
    <property type="entry name" value="Fibrinogen_C"/>
    <property type="match status" value="1"/>
</dbReference>
<dbReference type="InterPro" id="IPR002181">
    <property type="entry name" value="Fibrinogen_a/b/g_C_dom"/>
</dbReference>
<dbReference type="InterPro" id="IPR036056">
    <property type="entry name" value="Fibrinogen-like_C"/>
</dbReference>
<feature type="non-terminal residue" evidence="3">
    <location>
        <position position="1"/>
    </location>
</feature>
<dbReference type="GO" id="GO:0050868">
    <property type="term" value="P:negative regulation of T cell activation"/>
    <property type="evidence" value="ECO:0007669"/>
    <property type="project" value="TreeGrafter"/>
</dbReference>
<dbReference type="PANTHER" id="PTHR19143:SF263">
    <property type="entry name" value="FIBRINOGEN-LIKE PROTEIN 1"/>
    <property type="match status" value="1"/>
</dbReference>
<dbReference type="Gene3D" id="3.90.215.10">
    <property type="entry name" value="Gamma Fibrinogen, chain A, domain 1"/>
    <property type="match status" value="1"/>
</dbReference>
<evidence type="ECO:0000259" key="2">
    <source>
        <dbReference type="PROSITE" id="PS51406"/>
    </source>
</evidence>
<reference evidence="3 4" key="1">
    <citation type="submission" date="2019-11" db="EMBL/GenBank/DDBJ databases">
        <authorList>
            <person name="Yang C."/>
            <person name="Li F."/>
        </authorList>
    </citation>
    <scope>NUCLEOTIDE SEQUENCE [LARGE SCALE GENOMIC DNA]</scope>
    <source>
        <strain evidence="3">KB4526</strain>
        <tissue evidence="3">Muscle</tissue>
    </source>
</reference>
<accession>A0A6G1B5L0</accession>
<dbReference type="AlphaFoldDB" id="A0A6G1B5L0"/>
<evidence type="ECO:0000313" key="3">
    <source>
        <dbReference type="EMBL" id="KAF0883160.1"/>
    </source>
</evidence>
<name>A0A6G1B5L0_CROCR</name>
<dbReference type="Proteomes" id="UP000475037">
    <property type="component" value="Unassembled WGS sequence"/>
</dbReference>
<proteinExistence type="predicted"/>
<dbReference type="GO" id="GO:0050776">
    <property type="term" value="P:regulation of immune response"/>
    <property type="evidence" value="ECO:0007669"/>
    <property type="project" value="TreeGrafter"/>
</dbReference>
<feature type="domain" description="Fibrinogen C-terminal" evidence="2">
    <location>
        <begin position="1"/>
        <end position="199"/>
    </location>
</feature>
<dbReference type="SMART" id="SM00186">
    <property type="entry name" value="FBG"/>
    <property type="match status" value="1"/>
</dbReference>
<feature type="non-terminal residue" evidence="3">
    <location>
        <position position="199"/>
    </location>
</feature>